<dbReference type="RefSeq" id="WP_343983718.1">
    <property type="nucleotide sequence ID" value="NZ_BAAAHK010000024.1"/>
</dbReference>
<dbReference type="InterPro" id="IPR006311">
    <property type="entry name" value="TAT_signal"/>
</dbReference>
<feature type="chain" id="PRO_5045982448" evidence="1">
    <location>
        <begin position="23"/>
        <end position="686"/>
    </location>
</feature>
<accession>A0ABN1RSG1</accession>
<protein>
    <submittedName>
        <fullName evidence="2">Uncharacterized protein</fullName>
    </submittedName>
</protein>
<sequence length="686" mass="71116">MTLTRRTVLGTSLAAATTLATAGAAASATAKASGIGTASTTAMSSATYGPLTNLAHLDYLGAAVSPPPAEGHSTYGSGPVGVLWTYADRRDDGSYARVGGGAYDPATNTYGQGAFNADDLARAAVVYLRHFQLRGDAHSRVKAHGLLRALTFLQTATGPNAGNVVLWMQPDGTLNPSADPVELPDPSDSGPAYWLARTVWALGEGYAVFRSVDPGFAAFLRERLELAIAALERQVLVRYGTWNIVDGRRVPAWLIVAGADATSEAILGLAAYVRAGGSTRARRALERFSEAVAAMAAGDSQTWPFRALLPWGESISDWHAWGAQMPSALAAASAVLRKPHLLTPALGDAAGFTPLLMTAGGPDNGWLPAPIDRTQIAYGVDARLQALLGVATAANRPGLLQVATFVAAWYFGANRAGAPMYDPATGRTYDGISTEGVVNRNSGAESTIHGLLSMLALDAHPTLAAQARLLGPTTRTLSGLHTLEAESATLTAGAAVVTPPSPWTGESQWSNNSYVAFPSGSKAQWTLAPSDQPQLALPIVDVVPDRQAGRTTWSANGHPLGSINHGTGGPQGISAAPGALLPRTLPTYLPAKGTLTATASGSTALRVDAILLLPLVSRLQLSSASSTAILLTSVDTHPRSHAVTVGSARRSTVSAYDKSGALKSRFTTTARTFKAPVQPGGFTVIL</sequence>
<evidence type="ECO:0000256" key="1">
    <source>
        <dbReference type="SAM" id="SignalP"/>
    </source>
</evidence>
<name>A0ABN1RSG1_9ACTN</name>
<comment type="caution">
    <text evidence="2">The sequence shown here is derived from an EMBL/GenBank/DDBJ whole genome shotgun (WGS) entry which is preliminary data.</text>
</comment>
<feature type="signal peptide" evidence="1">
    <location>
        <begin position="1"/>
        <end position="22"/>
    </location>
</feature>
<evidence type="ECO:0000313" key="3">
    <source>
        <dbReference type="Proteomes" id="UP001500542"/>
    </source>
</evidence>
<keyword evidence="1" id="KW-0732">Signal</keyword>
<dbReference type="PROSITE" id="PS51318">
    <property type="entry name" value="TAT"/>
    <property type="match status" value="1"/>
</dbReference>
<evidence type="ECO:0000313" key="2">
    <source>
        <dbReference type="EMBL" id="GAA0962792.1"/>
    </source>
</evidence>
<keyword evidence="3" id="KW-1185">Reference proteome</keyword>
<gene>
    <name evidence="2" type="ORF">GCM10009554_81310</name>
</gene>
<dbReference type="EMBL" id="BAAAHK010000024">
    <property type="protein sequence ID" value="GAA0962792.1"/>
    <property type="molecule type" value="Genomic_DNA"/>
</dbReference>
<dbReference type="Proteomes" id="UP001500542">
    <property type="component" value="Unassembled WGS sequence"/>
</dbReference>
<organism evidence="2 3">
    <name type="scientific">Kribbella koreensis</name>
    <dbReference type="NCBI Taxonomy" id="57909"/>
    <lineage>
        <taxon>Bacteria</taxon>
        <taxon>Bacillati</taxon>
        <taxon>Actinomycetota</taxon>
        <taxon>Actinomycetes</taxon>
        <taxon>Propionibacteriales</taxon>
        <taxon>Kribbellaceae</taxon>
        <taxon>Kribbella</taxon>
    </lineage>
</organism>
<reference evidence="2 3" key="1">
    <citation type="journal article" date="2019" name="Int. J. Syst. Evol. Microbiol.">
        <title>The Global Catalogue of Microorganisms (GCM) 10K type strain sequencing project: providing services to taxonomists for standard genome sequencing and annotation.</title>
        <authorList>
            <consortium name="The Broad Institute Genomics Platform"/>
            <consortium name="The Broad Institute Genome Sequencing Center for Infectious Disease"/>
            <person name="Wu L."/>
            <person name="Ma J."/>
        </authorList>
    </citation>
    <scope>NUCLEOTIDE SEQUENCE [LARGE SCALE GENOMIC DNA]</scope>
    <source>
        <strain evidence="2 3">JCM 10977</strain>
    </source>
</reference>
<proteinExistence type="predicted"/>